<evidence type="ECO:0008006" key="4">
    <source>
        <dbReference type="Google" id="ProtNLM"/>
    </source>
</evidence>
<keyword evidence="1" id="KW-0812">Transmembrane</keyword>
<accession>A0ABQ9EX83</accession>
<name>A0ABQ9EX83_TEGGR</name>
<proteinExistence type="predicted"/>
<organism evidence="2 3">
    <name type="scientific">Tegillarca granosa</name>
    <name type="common">Malaysian cockle</name>
    <name type="synonym">Anadara granosa</name>
    <dbReference type="NCBI Taxonomy" id="220873"/>
    <lineage>
        <taxon>Eukaryota</taxon>
        <taxon>Metazoa</taxon>
        <taxon>Spiralia</taxon>
        <taxon>Lophotrochozoa</taxon>
        <taxon>Mollusca</taxon>
        <taxon>Bivalvia</taxon>
        <taxon>Autobranchia</taxon>
        <taxon>Pteriomorphia</taxon>
        <taxon>Arcoida</taxon>
        <taxon>Arcoidea</taxon>
        <taxon>Arcidae</taxon>
        <taxon>Tegillarca</taxon>
    </lineage>
</organism>
<evidence type="ECO:0000313" key="2">
    <source>
        <dbReference type="EMBL" id="KAJ8309772.1"/>
    </source>
</evidence>
<dbReference type="EMBL" id="JARBDR010000640">
    <property type="protein sequence ID" value="KAJ8309772.1"/>
    <property type="molecule type" value="Genomic_DNA"/>
</dbReference>
<reference evidence="2 3" key="1">
    <citation type="submission" date="2022-12" db="EMBL/GenBank/DDBJ databases">
        <title>Chromosome-level genome of Tegillarca granosa.</title>
        <authorList>
            <person name="Kim J."/>
        </authorList>
    </citation>
    <scope>NUCLEOTIDE SEQUENCE [LARGE SCALE GENOMIC DNA]</scope>
    <source>
        <strain evidence="2">Teg-2019</strain>
        <tissue evidence="2">Adductor muscle</tissue>
    </source>
</reference>
<gene>
    <name evidence="2" type="ORF">KUTeg_011637</name>
</gene>
<comment type="caution">
    <text evidence="2">The sequence shown here is derived from an EMBL/GenBank/DDBJ whole genome shotgun (WGS) entry which is preliminary data.</text>
</comment>
<feature type="transmembrane region" description="Helical" evidence="1">
    <location>
        <begin position="25"/>
        <end position="44"/>
    </location>
</feature>
<keyword evidence="3" id="KW-1185">Reference proteome</keyword>
<protein>
    <recommendedName>
        <fullName evidence="4">ATP synthase F0 subunit 8</fullName>
    </recommendedName>
</protein>
<sequence length="69" mass="8289">MYLQLKIRFSSEPSNKLMKISSEEVLFFSINIKGIFLFYFLKFVQKNFNLKMRNKHKKKKNPNLSSPKT</sequence>
<evidence type="ECO:0000313" key="3">
    <source>
        <dbReference type="Proteomes" id="UP001217089"/>
    </source>
</evidence>
<dbReference type="Proteomes" id="UP001217089">
    <property type="component" value="Unassembled WGS sequence"/>
</dbReference>
<keyword evidence="1" id="KW-0472">Membrane</keyword>
<keyword evidence="1" id="KW-1133">Transmembrane helix</keyword>
<evidence type="ECO:0000256" key="1">
    <source>
        <dbReference type="SAM" id="Phobius"/>
    </source>
</evidence>